<dbReference type="SUPFAM" id="SSF46785">
    <property type="entry name" value="Winged helix' DNA-binding domain"/>
    <property type="match status" value="1"/>
</dbReference>
<keyword evidence="3" id="KW-1185">Reference proteome</keyword>
<dbReference type="InterPro" id="IPR000835">
    <property type="entry name" value="HTH_MarR-typ"/>
</dbReference>
<dbReference type="PANTHER" id="PTHR39515:SF2">
    <property type="entry name" value="HTH-TYPE TRANSCRIPTIONAL REGULATOR RV0880"/>
    <property type="match status" value="1"/>
</dbReference>
<sequence length="165" mass="18249">MSEGGSSTEGRDLAEVAHRVRHACMRVTRKVRYEASALPPHLFTVLAMLEGGPRTAAELAHREQISAPSMSRTIKDLTTRGWIDRTPHPTDGRQQLLDLTEEGRAELKAARQQRQGWMVKRLVTSTPEELEILEQAAAILHRLVDESHSPRVDAPTDAAEPSSAS</sequence>
<dbReference type="Gene3D" id="1.10.10.10">
    <property type="entry name" value="Winged helix-like DNA-binding domain superfamily/Winged helix DNA-binding domain"/>
    <property type="match status" value="1"/>
</dbReference>
<proteinExistence type="predicted"/>
<name>A0A255EAS9_9ACTN</name>
<dbReference type="Pfam" id="PF12802">
    <property type="entry name" value="MarR_2"/>
    <property type="match status" value="1"/>
</dbReference>
<dbReference type="InterPro" id="IPR036388">
    <property type="entry name" value="WH-like_DNA-bd_sf"/>
</dbReference>
<dbReference type="RefSeq" id="WP_094456069.1">
    <property type="nucleotide sequence ID" value="NZ_NMVJ01000011.1"/>
</dbReference>
<accession>A0A255EAS9</accession>
<dbReference type="EMBL" id="NMVJ01000011">
    <property type="protein sequence ID" value="OYN88668.1"/>
    <property type="molecule type" value="Genomic_DNA"/>
</dbReference>
<feature type="domain" description="HTH marR-type" evidence="1">
    <location>
        <begin position="6"/>
        <end position="145"/>
    </location>
</feature>
<dbReference type="InterPro" id="IPR036390">
    <property type="entry name" value="WH_DNA-bd_sf"/>
</dbReference>
<gene>
    <name evidence="2" type="ORF">CGZ91_13795</name>
</gene>
<dbReference type="GO" id="GO:0003700">
    <property type="term" value="F:DNA-binding transcription factor activity"/>
    <property type="evidence" value="ECO:0007669"/>
    <property type="project" value="InterPro"/>
</dbReference>
<protein>
    <submittedName>
        <fullName evidence="2">MarR family transcriptional regulator</fullName>
    </submittedName>
</protein>
<reference evidence="2 3" key="1">
    <citation type="submission" date="2017-07" db="EMBL/GenBank/DDBJ databases">
        <title>Draft whole genome sequences of clinical Proprionibacteriaceae strains.</title>
        <authorList>
            <person name="Bernier A.-M."/>
            <person name="Bernard K."/>
            <person name="Domingo M.-C."/>
        </authorList>
    </citation>
    <scope>NUCLEOTIDE SEQUENCE [LARGE SCALE GENOMIC DNA]</scope>
    <source>
        <strain evidence="2 3">NML 150081</strain>
    </source>
</reference>
<dbReference type="PANTHER" id="PTHR39515">
    <property type="entry name" value="CONSERVED PROTEIN"/>
    <property type="match status" value="1"/>
</dbReference>
<comment type="caution">
    <text evidence="2">The sequence shown here is derived from an EMBL/GenBank/DDBJ whole genome shotgun (WGS) entry which is preliminary data.</text>
</comment>
<dbReference type="SMART" id="SM00347">
    <property type="entry name" value="HTH_MARR"/>
    <property type="match status" value="1"/>
</dbReference>
<evidence type="ECO:0000313" key="3">
    <source>
        <dbReference type="Proteomes" id="UP000216300"/>
    </source>
</evidence>
<dbReference type="PRINTS" id="PR00598">
    <property type="entry name" value="HTHMARR"/>
</dbReference>
<dbReference type="PROSITE" id="PS50995">
    <property type="entry name" value="HTH_MARR_2"/>
    <property type="match status" value="1"/>
</dbReference>
<dbReference type="OrthoDB" id="3726624at2"/>
<dbReference type="AlphaFoldDB" id="A0A255EAS9"/>
<dbReference type="InterPro" id="IPR052526">
    <property type="entry name" value="HTH-type_Bedaq_tolerance"/>
</dbReference>
<evidence type="ECO:0000259" key="1">
    <source>
        <dbReference type="PROSITE" id="PS50995"/>
    </source>
</evidence>
<organism evidence="2 3">
    <name type="scientific">Parenemella sanctibonifatiensis</name>
    <dbReference type="NCBI Taxonomy" id="2016505"/>
    <lineage>
        <taxon>Bacteria</taxon>
        <taxon>Bacillati</taxon>
        <taxon>Actinomycetota</taxon>
        <taxon>Actinomycetes</taxon>
        <taxon>Propionibacteriales</taxon>
        <taxon>Propionibacteriaceae</taxon>
        <taxon>Parenemella</taxon>
    </lineage>
</organism>
<dbReference type="Proteomes" id="UP000216300">
    <property type="component" value="Unassembled WGS sequence"/>
</dbReference>
<evidence type="ECO:0000313" key="2">
    <source>
        <dbReference type="EMBL" id="OYN88668.1"/>
    </source>
</evidence>